<comment type="caution">
    <text evidence="23">The sequence shown here is derived from an EMBL/GenBank/DDBJ whole genome shotgun (WGS) entry which is preliminary data.</text>
</comment>
<evidence type="ECO:0000256" key="9">
    <source>
        <dbReference type="ARBA" id="ARBA00022786"/>
    </source>
</evidence>
<keyword evidence="10" id="KW-0256">Endoplasmic reticulum</keyword>
<feature type="compositionally biased region" description="Low complexity" evidence="20">
    <location>
        <begin position="193"/>
        <end position="216"/>
    </location>
</feature>
<feature type="transmembrane region" description="Helical" evidence="21">
    <location>
        <begin position="383"/>
        <end position="412"/>
    </location>
</feature>
<evidence type="ECO:0000256" key="16">
    <source>
        <dbReference type="ARBA" id="ARBA00064724"/>
    </source>
</evidence>
<evidence type="ECO:0000256" key="20">
    <source>
        <dbReference type="SAM" id="MobiDB-lite"/>
    </source>
</evidence>
<comment type="pathway">
    <text evidence="3">Protein modification; protein ubiquitination.</text>
</comment>
<comment type="subcellular location">
    <subcellularLocation>
        <location evidence="2">Endoplasmic reticulum membrane</location>
        <topology evidence="2">Multi-pass membrane protein</topology>
    </subcellularLocation>
</comment>
<feature type="transmembrane region" description="Helical" evidence="21">
    <location>
        <begin position="308"/>
        <end position="330"/>
    </location>
</feature>
<evidence type="ECO:0000256" key="5">
    <source>
        <dbReference type="ARBA" id="ARBA00022679"/>
    </source>
</evidence>
<dbReference type="GO" id="GO:0008270">
    <property type="term" value="F:zinc ion binding"/>
    <property type="evidence" value="ECO:0007669"/>
    <property type="project" value="UniProtKB-KW"/>
</dbReference>
<feature type="transmembrane region" description="Helical" evidence="21">
    <location>
        <begin position="540"/>
        <end position="558"/>
    </location>
</feature>
<organism evidence="23 24">
    <name type="scientific">Solea senegalensis</name>
    <name type="common">Senegalese sole</name>
    <dbReference type="NCBI Taxonomy" id="28829"/>
    <lineage>
        <taxon>Eukaryota</taxon>
        <taxon>Metazoa</taxon>
        <taxon>Chordata</taxon>
        <taxon>Craniata</taxon>
        <taxon>Vertebrata</taxon>
        <taxon>Euteleostomi</taxon>
        <taxon>Actinopterygii</taxon>
        <taxon>Neopterygii</taxon>
        <taxon>Teleostei</taxon>
        <taxon>Neoteleostei</taxon>
        <taxon>Acanthomorphata</taxon>
        <taxon>Carangaria</taxon>
        <taxon>Pleuronectiformes</taxon>
        <taxon>Pleuronectoidei</taxon>
        <taxon>Soleidae</taxon>
        <taxon>Solea</taxon>
    </lineage>
</organism>
<proteinExistence type="predicted"/>
<dbReference type="GO" id="GO:0036503">
    <property type="term" value="P:ERAD pathway"/>
    <property type="evidence" value="ECO:0007669"/>
    <property type="project" value="TreeGrafter"/>
</dbReference>
<dbReference type="EMBL" id="JAGKHQ010000001">
    <property type="protein sequence ID" value="KAG7526886.1"/>
    <property type="molecule type" value="Genomic_DNA"/>
</dbReference>
<gene>
    <name evidence="23" type="ORF">JOB18_046527</name>
</gene>
<feature type="transmembrane region" description="Helical" evidence="21">
    <location>
        <begin position="780"/>
        <end position="802"/>
    </location>
</feature>
<evidence type="ECO:0000256" key="7">
    <source>
        <dbReference type="ARBA" id="ARBA00022723"/>
    </source>
</evidence>
<feature type="domain" description="RING-CH-type" evidence="22">
    <location>
        <begin position="2"/>
        <end position="63"/>
    </location>
</feature>
<keyword evidence="5" id="KW-0808">Transferase</keyword>
<dbReference type="Pfam" id="PF12906">
    <property type="entry name" value="RINGv"/>
    <property type="match status" value="1"/>
</dbReference>
<evidence type="ECO:0000256" key="10">
    <source>
        <dbReference type="ARBA" id="ARBA00022824"/>
    </source>
</evidence>
<comment type="catalytic activity">
    <reaction evidence="1">
        <text>S-ubiquitinyl-[E2 ubiquitin-conjugating enzyme]-L-cysteine + [acceptor protein]-L-lysine = [E2 ubiquitin-conjugating enzyme]-L-cysteine + N(6)-ubiquitinyl-[acceptor protein]-L-lysine.</text>
        <dbReference type="EC" id="2.3.2.27"/>
    </reaction>
</comment>
<keyword evidence="7" id="KW-0479">Metal-binding</keyword>
<sequence>MDNADEADICRVCRSEGTQDKPLYHPCVCTGSIKFIHQECLLQWLKHSRKEYCELCKHRFAFTPIYSPDMPSRLPVQDIFSGLVTSVGTAIRYWFHYTLVAFAWMGVVPLTACRIYKCLFTGSVSSLLTLPLDMLSTQNLLADCLQGCFVVICTLCAFISLVWLREQIVHGGAPQWLEQNQPPLVPNQPNGPAPANEAAGGNAAANAQAEGNGAAAQHPADPAVGGLVPAHEDGNQGDEAELDDDEDDDREEDEEEEDEEGREEDAADANNGQEDLNWNALEWDRAAEELTWERMLGLDGSLVFLEHVFWVVSLNTLFILVFAFCPYHIGHFSVVGLGFEDYIKASHFDGLVTTILGYILLAGALMVCHLMASLVKFQRSRRLLGVCYIVVKVSLLVVMEIGLFPLICGWWLDICSLEMFDATLKDREQSFDSAPGTTMFLHWLVGMVYVFYFASFILLLREVLRPGVLWFLRNLNDPDFNPVQEMIHLPIYRHLRRFILSVVVFGSIVLLMLWLPIRIIKLLLPTFLPYNVMLYSDAPVSELSLELLLLQVVLPALLEQGHTRQWLKRLVHAWTFTAGYMLDLHSYLLGEHDDDDDNLMNNNPPARHNNNNRFPGLGEGLHAAHQAILQQGGPVGFQPYHRPIHFPLKIVLLVVFMCVTLLLASLLCLTLPVCVGRWLMSFWMGSAMVHELYTAASGLYVCWLSIRAATVILSWMPQGPNVIMLKVQEWTLMILKTLVVAVLLAGVVPLLLGLLFELVIVAPLRVPLDQTPLFYPWQDWALGVLHAKIIAAITLMGPQWWLKTVIEQVYANGIRNIDLYFILRRLAAPVICVLLLSLCVPYTISKGITPLLGVQPEMQTLVERRIYPFLLMVVILLAILSFQIRQFKRLYEHIKNDKYLVGQRLVNYERKTGRSSTTSSFSSSS</sequence>
<feature type="transmembrane region" description="Helical" evidence="21">
    <location>
        <begin position="140"/>
        <end position="164"/>
    </location>
</feature>
<dbReference type="PROSITE" id="PS51292">
    <property type="entry name" value="ZF_RING_CH"/>
    <property type="match status" value="1"/>
</dbReference>
<feature type="region of interest" description="Disordered" evidence="20">
    <location>
        <begin position="179"/>
        <end position="275"/>
    </location>
</feature>
<feature type="transmembrane region" description="Helical" evidence="21">
    <location>
        <begin position="650"/>
        <end position="680"/>
    </location>
</feature>
<feature type="transmembrane region" description="Helical" evidence="21">
    <location>
        <begin position="865"/>
        <end position="884"/>
    </location>
</feature>
<dbReference type="Proteomes" id="UP000693946">
    <property type="component" value="Linkage Group LG1"/>
</dbReference>
<evidence type="ECO:0000256" key="17">
    <source>
        <dbReference type="ARBA" id="ARBA00069012"/>
    </source>
</evidence>
<evidence type="ECO:0000256" key="1">
    <source>
        <dbReference type="ARBA" id="ARBA00000900"/>
    </source>
</evidence>
<keyword evidence="14" id="KW-0007">Acetylation</keyword>
<keyword evidence="8" id="KW-0863">Zinc-finger</keyword>
<protein>
    <recommendedName>
        <fullName evidence="17">E3 ubiquitin-protein ligase MARCHF6</fullName>
        <ecNumber evidence="4">2.3.2.27</ecNumber>
    </recommendedName>
    <alternativeName>
        <fullName evidence="19">Membrane-associated RING finger protein 6</fullName>
    </alternativeName>
    <alternativeName>
        <fullName evidence="18">Membrane-associated RING-CH protein VI</fullName>
    </alternativeName>
</protein>
<feature type="transmembrane region" description="Helical" evidence="21">
    <location>
        <begin position="822"/>
        <end position="845"/>
    </location>
</feature>
<dbReference type="InterPro" id="IPR056521">
    <property type="entry name" value="MARCHF6-like_C"/>
</dbReference>
<feature type="compositionally biased region" description="Pro residues" evidence="20">
    <location>
        <begin position="183"/>
        <end position="192"/>
    </location>
</feature>
<comment type="subunit">
    <text evidence="16">Interacts with DIO2. Interacts with SQLE.</text>
</comment>
<dbReference type="Pfam" id="PF23113">
    <property type="entry name" value="MARCHF6_C"/>
    <property type="match status" value="1"/>
</dbReference>
<evidence type="ECO:0000256" key="12">
    <source>
        <dbReference type="ARBA" id="ARBA00022843"/>
    </source>
</evidence>
<dbReference type="CDD" id="cd16702">
    <property type="entry name" value="RING_CH-C4HC3_MARCH6"/>
    <property type="match status" value="1"/>
</dbReference>
<keyword evidence="13 21" id="KW-1133">Transmembrane helix</keyword>
<evidence type="ECO:0000256" key="2">
    <source>
        <dbReference type="ARBA" id="ARBA00004477"/>
    </source>
</evidence>
<evidence type="ECO:0000259" key="22">
    <source>
        <dbReference type="PROSITE" id="PS51292"/>
    </source>
</evidence>
<evidence type="ECO:0000256" key="11">
    <source>
        <dbReference type="ARBA" id="ARBA00022833"/>
    </source>
</evidence>
<dbReference type="SMART" id="SM00744">
    <property type="entry name" value="RINGv"/>
    <property type="match status" value="1"/>
</dbReference>
<dbReference type="EC" id="2.3.2.27" evidence="4"/>
<feature type="transmembrane region" description="Helical" evidence="21">
    <location>
        <begin position="737"/>
        <end position="760"/>
    </location>
</feature>
<keyword evidence="6 21" id="KW-0812">Transmembrane</keyword>
<dbReference type="PANTHER" id="PTHR13145">
    <property type="entry name" value="SSM4 PROTEIN"/>
    <property type="match status" value="1"/>
</dbReference>
<evidence type="ECO:0000256" key="8">
    <source>
        <dbReference type="ARBA" id="ARBA00022771"/>
    </source>
</evidence>
<evidence type="ECO:0000256" key="4">
    <source>
        <dbReference type="ARBA" id="ARBA00012483"/>
    </source>
</evidence>
<feature type="transmembrane region" description="Helical" evidence="21">
    <location>
        <begin position="440"/>
        <end position="460"/>
    </location>
</feature>
<dbReference type="InterPro" id="IPR011016">
    <property type="entry name" value="Znf_RING-CH"/>
</dbReference>
<dbReference type="AlphaFoldDB" id="A0AAV6TBL6"/>
<accession>A0AAV6TBL6</accession>
<evidence type="ECO:0000256" key="15">
    <source>
        <dbReference type="ARBA" id="ARBA00023136"/>
    </source>
</evidence>
<evidence type="ECO:0000256" key="3">
    <source>
        <dbReference type="ARBA" id="ARBA00004906"/>
    </source>
</evidence>
<feature type="transmembrane region" description="Helical" evidence="21">
    <location>
        <begin position="692"/>
        <end position="716"/>
    </location>
</feature>
<feature type="transmembrane region" description="Helical" evidence="21">
    <location>
        <begin position="350"/>
        <end position="371"/>
    </location>
</feature>
<evidence type="ECO:0000256" key="13">
    <source>
        <dbReference type="ARBA" id="ARBA00022989"/>
    </source>
</evidence>
<feature type="compositionally biased region" description="Acidic residues" evidence="20">
    <location>
        <begin position="235"/>
        <end position="267"/>
    </location>
</feature>
<evidence type="ECO:0000256" key="6">
    <source>
        <dbReference type="ARBA" id="ARBA00022692"/>
    </source>
</evidence>
<evidence type="ECO:0000256" key="21">
    <source>
        <dbReference type="SAM" id="Phobius"/>
    </source>
</evidence>
<evidence type="ECO:0000256" key="14">
    <source>
        <dbReference type="ARBA" id="ARBA00022990"/>
    </source>
</evidence>
<keyword evidence="11" id="KW-0862">Zinc</keyword>
<dbReference type="GO" id="GO:0005789">
    <property type="term" value="C:endoplasmic reticulum membrane"/>
    <property type="evidence" value="ECO:0007669"/>
    <property type="project" value="UniProtKB-SubCell"/>
</dbReference>
<dbReference type="FunFam" id="3.30.40.10:FF:000096">
    <property type="entry name" value="E3 ubiquitin-protein ligase MARCH6"/>
    <property type="match status" value="1"/>
</dbReference>
<keyword evidence="24" id="KW-1185">Reference proteome</keyword>
<evidence type="ECO:0000256" key="18">
    <source>
        <dbReference type="ARBA" id="ARBA00082010"/>
    </source>
</evidence>
<keyword evidence="15 21" id="KW-0472">Membrane</keyword>
<dbReference type="GO" id="GO:0061630">
    <property type="term" value="F:ubiquitin protein ligase activity"/>
    <property type="evidence" value="ECO:0007669"/>
    <property type="project" value="UniProtKB-EC"/>
</dbReference>
<reference evidence="23 24" key="1">
    <citation type="journal article" date="2021" name="Sci. Rep.">
        <title>Chromosome anchoring in Senegalese sole (Solea senegalensis) reveals sex-associated markers and genome rearrangements in flatfish.</title>
        <authorList>
            <person name="Guerrero-Cozar I."/>
            <person name="Gomez-Garrido J."/>
            <person name="Berbel C."/>
            <person name="Martinez-Blanch J.F."/>
            <person name="Alioto T."/>
            <person name="Claros M.G."/>
            <person name="Gagnaire P.A."/>
            <person name="Manchado M."/>
        </authorList>
    </citation>
    <scope>NUCLEOTIDE SEQUENCE [LARGE SCALE GENOMIC DNA]</scope>
    <source>
        <strain evidence="23">Sse05_10M</strain>
    </source>
</reference>
<feature type="transmembrane region" description="Helical" evidence="21">
    <location>
        <begin position="102"/>
        <end position="128"/>
    </location>
</feature>
<evidence type="ECO:0000256" key="19">
    <source>
        <dbReference type="ARBA" id="ARBA00083917"/>
    </source>
</evidence>
<name>A0AAV6TBL6_SOLSE</name>
<dbReference type="PANTHER" id="PTHR13145:SF0">
    <property type="entry name" value="E3 UBIQUITIN-PROTEIN LIGASE MARCHF6"/>
    <property type="match status" value="1"/>
</dbReference>
<feature type="transmembrane region" description="Helical" evidence="21">
    <location>
        <begin position="498"/>
        <end position="520"/>
    </location>
</feature>
<keyword evidence="12" id="KW-0832">Ubl conjugation</keyword>
<evidence type="ECO:0000313" key="24">
    <source>
        <dbReference type="Proteomes" id="UP000693946"/>
    </source>
</evidence>
<evidence type="ECO:0000313" key="23">
    <source>
        <dbReference type="EMBL" id="KAG7526886.1"/>
    </source>
</evidence>
<keyword evidence="9" id="KW-0833">Ubl conjugation pathway</keyword>